<evidence type="ECO:0000313" key="2">
    <source>
        <dbReference type="Proteomes" id="UP000251647"/>
    </source>
</evidence>
<name>A0A2T3QCS1_PHODM</name>
<gene>
    <name evidence="1" type="ORF">NCTC11647_02642</name>
</gene>
<proteinExistence type="predicted"/>
<accession>A0A2T3QCS1</accession>
<evidence type="ECO:0000313" key="1">
    <source>
        <dbReference type="EMBL" id="SPY43727.1"/>
    </source>
</evidence>
<organism evidence="1 2">
    <name type="scientific">Photobacterium damselae</name>
    <dbReference type="NCBI Taxonomy" id="38293"/>
    <lineage>
        <taxon>Bacteria</taxon>
        <taxon>Pseudomonadati</taxon>
        <taxon>Pseudomonadota</taxon>
        <taxon>Gammaproteobacteria</taxon>
        <taxon>Vibrionales</taxon>
        <taxon>Vibrionaceae</taxon>
        <taxon>Photobacterium</taxon>
    </lineage>
</organism>
<dbReference type="EMBL" id="UATL01000002">
    <property type="protein sequence ID" value="SPY43727.1"/>
    <property type="molecule type" value="Genomic_DNA"/>
</dbReference>
<dbReference type="Proteomes" id="UP000251647">
    <property type="component" value="Unassembled WGS sequence"/>
</dbReference>
<sequence length="143" mass="16957">MANSEFEIGQRAFVSSLNPKHSIFKKTIFLGRVVTVINVREQKNGFRYFIRLATDKRYTMFILEKHLEHLGDQELHSRDKANLRVKHASEIPIFEEKQLPLDEKQLLWDAYMTLDHGNHDERLSMLENLKRYFEKVGKPTKVK</sequence>
<dbReference type="RefSeq" id="WP_036766445.1">
    <property type="nucleotide sequence ID" value="NZ_PYOG01000028.1"/>
</dbReference>
<dbReference type="AlphaFoldDB" id="A0A2T3QCS1"/>
<protein>
    <submittedName>
        <fullName evidence="1">Uncharacterized protein</fullName>
    </submittedName>
</protein>
<dbReference type="OrthoDB" id="10008342at2"/>
<reference evidence="1 2" key="1">
    <citation type="submission" date="2018-06" db="EMBL/GenBank/DDBJ databases">
        <authorList>
            <consortium name="Pathogen Informatics"/>
            <person name="Doyle S."/>
        </authorList>
    </citation>
    <scope>NUCLEOTIDE SEQUENCE [LARGE SCALE GENOMIC DNA]</scope>
    <source>
        <strain evidence="1 2">NCTC11647</strain>
    </source>
</reference>